<name>A0A382QU25_9ZZZZ</name>
<feature type="non-terminal residue" evidence="1">
    <location>
        <position position="56"/>
    </location>
</feature>
<accession>A0A382QU25</accession>
<dbReference type="EMBL" id="UINC01116600">
    <property type="protein sequence ID" value="SVC88457.1"/>
    <property type="molecule type" value="Genomic_DNA"/>
</dbReference>
<reference evidence="1" key="1">
    <citation type="submission" date="2018-05" db="EMBL/GenBank/DDBJ databases">
        <authorList>
            <person name="Lanie J.A."/>
            <person name="Ng W.-L."/>
            <person name="Kazmierczak K.M."/>
            <person name="Andrzejewski T.M."/>
            <person name="Davidsen T.M."/>
            <person name="Wayne K.J."/>
            <person name="Tettelin H."/>
            <person name="Glass J.I."/>
            <person name="Rusch D."/>
            <person name="Podicherti R."/>
            <person name="Tsui H.-C.T."/>
            <person name="Winkler M.E."/>
        </authorList>
    </citation>
    <scope>NUCLEOTIDE SEQUENCE</scope>
</reference>
<sequence>MLRKLTICAAIALFIIVSVFGLRPFNQFIDADKTLVEEAGVYASEVIRLPDATYLV</sequence>
<organism evidence="1">
    <name type="scientific">marine metagenome</name>
    <dbReference type="NCBI Taxonomy" id="408172"/>
    <lineage>
        <taxon>unclassified sequences</taxon>
        <taxon>metagenomes</taxon>
        <taxon>ecological metagenomes</taxon>
    </lineage>
</organism>
<evidence type="ECO:0000313" key="1">
    <source>
        <dbReference type="EMBL" id="SVC88457.1"/>
    </source>
</evidence>
<dbReference type="AlphaFoldDB" id="A0A382QU25"/>
<gene>
    <name evidence="1" type="ORF">METZ01_LOCUS341311</name>
</gene>
<protein>
    <submittedName>
        <fullName evidence="1">Uncharacterized protein</fullName>
    </submittedName>
</protein>
<proteinExistence type="predicted"/>